<gene>
    <name evidence="2" type="ORF">SAMN04488135_101166</name>
</gene>
<dbReference type="OrthoDB" id="7238323at2"/>
<evidence type="ECO:0000313" key="3">
    <source>
        <dbReference type="Proteomes" id="UP000184226"/>
    </source>
</evidence>
<dbReference type="EMBL" id="FQXE01000001">
    <property type="protein sequence ID" value="SHG73947.1"/>
    <property type="molecule type" value="Genomic_DNA"/>
</dbReference>
<evidence type="ECO:0000256" key="1">
    <source>
        <dbReference type="SAM" id="Phobius"/>
    </source>
</evidence>
<sequence length="408" mass="46437">MKTLRACCIRLHRWFGLASAAFLVLVGLTGSVLAYYEELDAWVNPRFLAQVRPGEPRLDLATLAERAQDLAPEVQVMEATWRYGGRQAEIRTRPWPDSDPSFAPGFDSILLDPWTGAQLGRRTWGDIRQGWVNLIPFLYRLHYELALGHPGMVLLGLVALGWTADCFVGLILTLPAIGWQSRCQRRKSTRGWWIRWLTAWRIKHPASGTRRLFDLHRAFSLWCWMALLVFAWSSVLLNLPSVYEPVMLTLTGYTPPAVSIIQASGKRGDAERGLSWRQALEQGRHLMSYQARSLGFTVQREIMLRFIPRDEAWLYRTHGSRDVLHRRGATDLYFDAHTGRLRALQLPTGEGAGQAVTSWLYALHVADVWGWPLRVVVLILGVVLAMLSMTGVLIWRRKRMAENRSAGE</sequence>
<feature type="transmembrane region" description="Helical" evidence="1">
    <location>
        <begin position="371"/>
        <end position="395"/>
    </location>
</feature>
<reference evidence="2 3" key="1">
    <citation type="submission" date="2016-11" db="EMBL/GenBank/DDBJ databases">
        <authorList>
            <person name="Jaros S."/>
            <person name="Januszkiewicz K."/>
            <person name="Wedrychowicz H."/>
        </authorList>
    </citation>
    <scope>NUCLEOTIDE SEQUENCE [LARGE SCALE GENOMIC DNA]</scope>
    <source>
        <strain evidence="2 3">CGMCC 1.10190</strain>
    </source>
</reference>
<dbReference type="RefSeq" id="WP_073101057.1">
    <property type="nucleotide sequence ID" value="NZ_FQXE01000001.1"/>
</dbReference>
<keyword evidence="1" id="KW-0812">Transmembrane</keyword>
<dbReference type="AlphaFoldDB" id="A0A1M5M9I1"/>
<keyword evidence="1" id="KW-0472">Membrane</keyword>
<keyword evidence="3" id="KW-1185">Reference proteome</keyword>
<proteinExistence type="predicted"/>
<name>A0A1M5M9I1_9BURK</name>
<dbReference type="PANTHER" id="PTHR34219">
    <property type="entry name" value="IRON-REGULATED INNER MEMBRANE PROTEIN-RELATED"/>
    <property type="match status" value="1"/>
</dbReference>
<dbReference type="InterPro" id="IPR005625">
    <property type="entry name" value="PepSY-ass_TM"/>
</dbReference>
<accession>A0A1M5M9I1</accession>
<protein>
    <submittedName>
        <fullName evidence="2">Uncharacterized iron-regulated membrane protein</fullName>
    </submittedName>
</protein>
<evidence type="ECO:0000313" key="2">
    <source>
        <dbReference type="EMBL" id="SHG73947.1"/>
    </source>
</evidence>
<dbReference type="STRING" id="658167.SAMN04488135_101166"/>
<dbReference type="Pfam" id="PF03929">
    <property type="entry name" value="PepSY_TM"/>
    <property type="match status" value="1"/>
</dbReference>
<dbReference type="Proteomes" id="UP000184226">
    <property type="component" value="Unassembled WGS sequence"/>
</dbReference>
<keyword evidence="1" id="KW-1133">Transmembrane helix</keyword>
<feature type="transmembrane region" description="Helical" evidence="1">
    <location>
        <begin position="219"/>
        <end position="239"/>
    </location>
</feature>
<organism evidence="2 3">
    <name type="scientific">Pollutimonas bauzanensis</name>
    <dbReference type="NCBI Taxonomy" id="658167"/>
    <lineage>
        <taxon>Bacteria</taxon>
        <taxon>Pseudomonadati</taxon>
        <taxon>Pseudomonadota</taxon>
        <taxon>Betaproteobacteria</taxon>
        <taxon>Burkholderiales</taxon>
        <taxon>Alcaligenaceae</taxon>
        <taxon>Pollutimonas</taxon>
    </lineage>
</organism>
<feature type="transmembrane region" description="Helical" evidence="1">
    <location>
        <begin position="152"/>
        <end position="177"/>
    </location>
</feature>
<dbReference type="PANTHER" id="PTHR34219:SF5">
    <property type="entry name" value="BLR4505 PROTEIN"/>
    <property type="match status" value="1"/>
</dbReference>